<feature type="domain" description="CSC1/OSCA1-like N-terminal transmembrane" evidence="11">
    <location>
        <begin position="17"/>
        <end position="168"/>
    </location>
</feature>
<dbReference type="InterPro" id="IPR032880">
    <property type="entry name" value="CSC1/OSCA1-like_N"/>
</dbReference>
<sequence>MSSNGNDQSNPSTLSGMLSTLAPVALVSAVYISIFLVLRKSQRRYYAPRTYLGSLREGERSPPLPSGLFNWVSRFWKIPDVYALQHQSLDAYLYIRYLRMALVMCLVGCCITWPILFPVNATGGGGQKQLDILSYANIDRENRSNRYYAHVFVGWLYFGFIMYMITRECIFYINLRQAFLLSPFYANRISSRTVLFTSVPDPYLNEARLRKVFGPAAKNIWITADTKELDKLVEERDKVAMRLEKAEVKLIKLAHKARQEAIKKKKGASAEEPDMDPIVADAESGSIAARWVPQKKRPTHRLGPLGLVGKKVDTINWCRAELERLIPEAEAAQAKYRAGGYKNIPGVFIEFRTQSDAERAAQILAHHQGLHMSPGYIGIRPGEIVWKSLSIPWWQKVIRRYAVIAFISAMILFWAIPVAFVGAVSNITYLESLSFLTWLQKIPSVIMGVVTGLLPSVLLSVLMSLVPIVMRLCAKLAGEPSDSRVELFTQNAYFAFQVIQVFLVTTLASSATAVAKQIVDNPASATTILANNLPKSSNFYISYFIVQGLSIATSVLTQVVGFFIFTLLYKFLANTPRTLYQKWSTLSAISWGSTMPVYTNIVVIAITYSCIAPLMLGWATVAMFLFYFAWRYNVLFVTDTQVDTRGLIYPRAIKQLFTGLYLAEVCMIGLYGASVAPGPLVLMVACLVFTVLFHISLNSALNPLLYNLPLTLLAEEESGRLLDPEKTVSAEPVASTAESTAENKAGSKEDRAAEDLDATEARVREAREARKAAAAGGNPFTRFLKPWVYADYAVLRRLVPRSLDLDPYPDEVAANAYYPPSVTSTPPLLWVPRDAAGVSRQEVAHSGRVIPITDEGCELDEKGRLVWDREKTRPPVWEEKIYY</sequence>
<dbReference type="InterPro" id="IPR027815">
    <property type="entry name" value="CSC1/OSCA1-like_cyt"/>
</dbReference>
<dbReference type="HOGENOM" id="CLU_002458_2_1_1"/>
<feature type="transmembrane region" description="Helical" evidence="8">
    <location>
        <begin position="680"/>
        <end position="701"/>
    </location>
</feature>
<feature type="transmembrane region" description="Helical" evidence="8">
    <location>
        <begin position="539"/>
        <end position="568"/>
    </location>
</feature>
<feature type="transmembrane region" description="Helical" evidence="8">
    <location>
        <begin position="97"/>
        <end position="116"/>
    </location>
</feature>
<dbReference type="Pfam" id="PF13967">
    <property type="entry name" value="RSN1_TM"/>
    <property type="match status" value="1"/>
</dbReference>
<evidence type="ECO:0000313" key="14">
    <source>
        <dbReference type="Proteomes" id="UP000007322"/>
    </source>
</evidence>
<organism evidence="13 14">
    <name type="scientific">Thermothelomyces thermophilus (strain ATCC 42464 / BCRC 31852 / DSM 1799)</name>
    <name type="common">Sporotrichum thermophile</name>
    <dbReference type="NCBI Taxonomy" id="573729"/>
    <lineage>
        <taxon>Eukaryota</taxon>
        <taxon>Fungi</taxon>
        <taxon>Dikarya</taxon>
        <taxon>Ascomycota</taxon>
        <taxon>Pezizomycotina</taxon>
        <taxon>Sordariomycetes</taxon>
        <taxon>Sordariomycetidae</taxon>
        <taxon>Sordariales</taxon>
        <taxon>Chaetomiaceae</taxon>
        <taxon>Thermothelomyces</taxon>
    </lineage>
</organism>
<keyword evidence="6 8" id="KW-0472">Membrane</keyword>
<evidence type="ECO:0000256" key="2">
    <source>
        <dbReference type="ARBA" id="ARBA00007779"/>
    </source>
</evidence>
<dbReference type="PANTHER" id="PTHR13018">
    <property type="entry name" value="PROBABLE MEMBRANE PROTEIN DUF221-RELATED"/>
    <property type="match status" value="1"/>
</dbReference>
<dbReference type="GO" id="GO:0005227">
    <property type="term" value="F:calcium-activated cation channel activity"/>
    <property type="evidence" value="ECO:0007669"/>
    <property type="project" value="InterPro"/>
</dbReference>
<dbReference type="KEGG" id="mtm:MYCTH_2310174"/>
<dbReference type="OrthoDB" id="1076608at2759"/>
<evidence type="ECO:0000259" key="11">
    <source>
        <dbReference type="Pfam" id="PF13967"/>
    </source>
</evidence>
<dbReference type="InterPro" id="IPR022257">
    <property type="entry name" value="PHM7_ext"/>
</dbReference>
<feature type="domain" description="CSC1/OSCA1-like cytosolic" evidence="12">
    <location>
        <begin position="191"/>
        <end position="387"/>
    </location>
</feature>
<dbReference type="GO" id="GO:0005886">
    <property type="term" value="C:plasma membrane"/>
    <property type="evidence" value="ECO:0007669"/>
    <property type="project" value="TreeGrafter"/>
</dbReference>
<evidence type="ECO:0000256" key="5">
    <source>
        <dbReference type="ARBA" id="ARBA00022989"/>
    </source>
</evidence>
<dbReference type="InParanoid" id="G2QL55"/>
<dbReference type="Pfam" id="PF14703">
    <property type="entry name" value="PHM7_cyt"/>
    <property type="match status" value="1"/>
</dbReference>
<keyword evidence="5 8" id="KW-1133">Transmembrane helix</keyword>
<dbReference type="RefSeq" id="XP_003665932.1">
    <property type="nucleotide sequence ID" value="XM_003665884.1"/>
</dbReference>
<feature type="transmembrane region" description="Helical" evidence="8">
    <location>
        <begin position="588"/>
        <end position="609"/>
    </location>
</feature>
<dbReference type="EMBL" id="CP003007">
    <property type="protein sequence ID" value="AEO60687.1"/>
    <property type="molecule type" value="Genomic_DNA"/>
</dbReference>
<comment type="subcellular location">
    <subcellularLocation>
        <location evidence="1">Membrane</location>
        <topology evidence="1">Multi-pass membrane protein</topology>
    </subcellularLocation>
</comment>
<dbReference type="Proteomes" id="UP000007322">
    <property type="component" value="Chromosome 6"/>
</dbReference>
<dbReference type="GeneID" id="11513835"/>
<keyword evidence="14" id="KW-1185">Reference proteome</keyword>
<feature type="domain" description="10TM putative phosphate transporter extracellular tail" evidence="10">
    <location>
        <begin position="783"/>
        <end position="875"/>
    </location>
</feature>
<evidence type="ECO:0000256" key="3">
    <source>
        <dbReference type="ARBA" id="ARBA00022448"/>
    </source>
</evidence>
<feature type="transmembrane region" description="Helical" evidence="8">
    <location>
        <begin position="491"/>
        <end position="519"/>
    </location>
</feature>
<dbReference type="eggNOG" id="KOG1134">
    <property type="taxonomic scope" value="Eukaryota"/>
</dbReference>
<reference evidence="13 14" key="1">
    <citation type="journal article" date="2011" name="Nat. Biotechnol.">
        <title>Comparative genomic analysis of the thermophilic biomass-degrading fungi Myceliophthora thermophila and Thielavia terrestris.</title>
        <authorList>
            <person name="Berka R.M."/>
            <person name="Grigoriev I.V."/>
            <person name="Otillar R."/>
            <person name="Salamov A."/>
            <person name="Grimwood J."/>
            <person name="Reid I."/>
            <person name="Ishmael N."/>
            <person name="John T."/>
            <person name="Darmond C."/>
            <person name="Moisan M.-C."/>
            <person name="Henrissat B."/>
            <person name="Coutinho P.M."/>
            <person name="Lombard V."/>
            <person name="Natvig D.O."/>
            <person name="Lindquist E."/>
            <person name="Schmutz J."/>
            <person name="Lucas S."/>
            <person name="Harris P."/>
            <person name="Powlowski J."/>
            <person name="Bellemare A."/>
            <person name="Taylor D."/>
            <person name="Butler G."/>
            <person name="de Vries R.P."/>
            <person name="Allijn I.E."/>
            <person name="van den Brink J."/>
            <person name="Ushinsky S."/>
            <person name="Storms R."/>
            <person name="Powell A.J."/>
            <person name="Paulsen I.T."/>
            <person name="Elbourne L.D.H."/>
            <person name="Baker S.E."/>
            <person name="Magnuson J."/>
            <person name="LaBoissiere S."/>
            <person name="Clutterbuck A.J."/>
            <person name="Martinez D."/>
            <person name="Wogulis M."/>
            <person name="de Leon A.L."/>
            <person name="Rey M.W."/>
            <person name="Tsang A."/>
        </authorList>
    </citation>
    <scope>NUCLEOTIDE SEQUENCE [LARGE SCALE GENOMIC DNA]</scope>
    <source>
        <strain evidence="14">ATCC 42464 / BCRC 31852 / DSM 1799</strain>
    </source>
</reference>
<dbReference type="Pfam" id="PF02714">
    <property type="entry name" value="RSN1_7TM"/>
    <property type="match status" value="1"/>
</dbReference>
<evidence type="ECO:0000256" key="7">
    <source>
        <dbReference type="SAM" id="MobiDB-lite"/>
    </source>
</evidence>
<dbReference type="InterPro" id="IPR045122">
    <property type="entry name" value="Csc1-like"/>
</dbReference>
<dbReference type="Pfam" id="PF12621">
    <property type="entry name" value="PHM7_ext"/>
    <property type="match status" value="1"/>
</dbReference>
<feature type="transmembrane region" description="Helical" evidence="8">
    <location>
        <begin position="615"/>
        <end position="635"/>
    </location>
</feature>
<feature type="domain" description="CSC1/OSCA1-like 7TM region" evidence="9">
    <location>
        <begin position="399"/>
        <end position="670"/>
    </location>
</feature>
<dbReference type="FunCoup" id="G2QL55">
    <property type="interactions" value="134"/>
</dbReference>
<evidence type="ECO:0000259" key="9">
    <source>
        <dbReference type="Pfam" id="PF02714"/>
    </source>
</evidence>
<feature type="region of interest" description="Disordered" evidence="7">
    <location>
        <begin position="723"/>
        <end position="758"/>
    </location>
</feature>
<feature type="transmembrane region" description="Helical" evidence="8">
    <location>
        <begin position="401"/>
        <end position="425"/>
    </location>
</feature>
<feature type="transmembrane region" description="Helical" evidence="8">
    <location>
        <begin position="20"/>
        <end position="38"/>
    </location>
</feature>
<evidence type="ECO:0000259" key="12">
    <source>
        <dbReference type="Pfam" id="PF14703"/>
    </source>
</evidence>
<dbReference type="VEuPathDB" id="FungiDB:MYCTH_2310174"/>
<evidence type="ECO:0000256" key="8">
    <source>
        <dbReference type="SAM" id="Phobius"/>
    </source>
</evidence>
<feature type="transmembrane region" description="Helical" evidence="8">
    <location>
        <begin position="656"/>
        <end position="674"/>
    </location>
</feature>
<dbReference type="InterPro" id="IPR003864">
    <property type="entry name" value="CSC1/OSCA1-like_7TM"/>
</dbReference>
<keyword evidence="3" id="KW-0813">Transport</keyword>
<gene>
    <name evidence="13" type="ORF">MYCTH_2310174</name>
</gene>
<accession>G2QL55</accession>
<evidence type="ECO:0008006" key="15">
    <source>
        <dbReference type="Google" id="ProtNLM"/>
    </source>
</evidence>
<feature type="transmembrane region" description="Helical" evidence="8">
    <location>
        <begin position="147"/>
        <end position="166"/>
    </location>
</feature>
<evidence type="ECO:0000256" key="6">
    <source>
        <dbReference type="ARBA" id="ARBA00023136"/>
    </source>
</evidence>
<evidence type="ECO:0000256" key="4">
    <source>
        <dbReference type="ARBA" id="ARBA00022692"/>
    </source>
</evidence>
<evidence type="ECO:0000259" key="10">
    <source>
        <dbReference type="Pfam" id="PF12621"/>
    </source>
</evidence>
<feature type="transmembrane region" description="Helical" evidence="8">
    <location>
        <begin position="445"/>
        <end position="470"/>
    </location>
</feature>
<evidence type="ECO:0000313" key="13">
    <source>
        <dbReference type="EMBL" id="AEO60687.1"/>
    </source>
</evidence>
<dbReference type="AlphaFoldDB" id="G2QL55"/>
<proteinExistence type="inferred from homology"/>
<dbReference type="OMA" id="DPTQVIW"/>
<keyword evidence="4 8" id="KW-0812">Transmembrane</keyword>
<feature type="compositionally biased region" description="Basic and acidic residues" evidence="7">
    <location>
        <begin position="745"/>
        <end position="758"/>
    </location>
</feature>
<protein>
    <recommendedName>
        <fullName evidence="15">DUF221-domain-containing protein</fullName>
    </recommendedName>
</protein>
<evidence type="ECO:0000256" key="1">
    <source>
        <dbReference type="ARBA" id="ARBA00004141"/>
    </source>
</evidence>
<name>G2QL55_THET4</name>
<comment type="similarity">
    <text evidence="2">Belongs to the CSC1 (TC 1.A.17) family.</text>
</comment>
<dbReference type="PANTHER" id="PTHR13018:SF26">
    <property type="entry name" value="DOMAIN PROTEIN, PUTATIVE (AFU_ORTHOLOGUE AFUA_5G10920)-RELATED"/>
    <property type="match status" value="1"/>
</dbReference>